<dbReference type="EMBL" id="PPSL01000002">
    <property type="protein sequence ID" value="PQJ12019.1"/>
    <property type="molecule type" value="Genomic_DNA"/>
</dbReference>
<proteinExistence type="predicted"/>
<accession>A0A2S7SYL3</accession>
<name>A0A2S7SYL3_9BACT</name>
<keyword evidence="2" id="KW-1185">Reference proteome</keyword>
<evidence type="ECO:0000313" key="1">
    <source>
        <dbReference type="EMBL" id="PQJ12019.1"/>
    </source>
</evidence>
<organism evidence="1 2">
    <name type="scientific">Flavipsychrobacter stenotrophus</name>
    <dbReference type="NCBI Taxonomy" id="2077091"/>
    <lineage>
        <taxon>Bacteria</taxon>
        <taxon>Pseudomonadati</taxon>
        <taxon>Bacteroidota</taxon>
        <taxon>Chitinophagia</taxon>
        <taxon>Chitinophagales</taxon>
        <taxon>Chitinophagaceae</taxon>
        <taxon>Flavipsychrobacter</taxon>
    </lineage>
</organism>
<dbReference type="AlphaFoldDB" id="A0A2S7SYL3"/>
<evidence type="ECO:0000313" key="2">
    <source>
        <dbReference type="Proteomes" id="UP000239872"/>
    </source>
</evidence>
<gene>
    <name evidence="1" type="ORF">CJD36_009530</name>
</gene>
<comment type="caution">
    <text evidence="1">The sequence shown here is derived from an EMBL/GenBank/DDBJ whole genome shotgun (WGS) entry which is preliminary data.</text>
</comment>
<protein>
    <submittedName>
        <fullName evidence="1">Uncharacterized protein</fullName>
    </submittedName>
</protein>
<sequence>MLRAHTIATTASKNHGSSKPEMPVIAAAINKPIDKKEQITAMVLLRSSFSADGSAMFFVLTVSAIIVCSDTDIGKAALAGVQVAGKIQAINASINDNRTV</sequence>
<reference evidence="1 2" key="1">
    <citation type="submission" date="2018-01" db="EMBL/GenBank/DDBJ databases">
        <title>A novel member of the phylum Bacteroidetes isolated from glacier ice.</title>
        <authorList>
            <person name="Liu Q."/>
            <person name="Xin Y.-H."/>
        </authorList>
    </citation>
    <scope>NUCLEOTIDE SEQUENCE [LARGE SCALE GENOMIC DNA]</scope>
    <source>
        <strain evidence="1 2">RB1R16</strain>
    </source>
</reference>
<dbReference type="Proteomes" id="UP000239872">
    <property type="component" value="Unassembled WGS sequence"/>
</dbReference>